<dbReference type="PROSITE" id="PS51354">
    <property type="entry name" value="GLUTAREDOXIN_2"/>
    <property type="match status" value="1"/>
</dbReference>
<keyword evidence="8" id="KW-1185">Reference proteome</keyword>
<sequence length="85" mass="9501">MAKVEIYTTPFCGYCSRAKSILKSKKVAFREIDAVSREKRQKMIARAGGAHTVPQIFIGDIHIGGCSELMALERNGKLDQLLQLY</sequence>
<keyword evidence="3 5" id="KW-0813">Transport</keyword>
<dbReference type="EMBL" id="JAYWLC010000017">
    <property type="protein sequence ID" value="MER5173262.1"/>
    <property type="molecule type" value="Genomic_DNA"/>
</dbReference>
<evidence type="ECO:0000259" key="6">
    <source>
        <dbReference type="Pfam" id="PF00462"/>
    </source>
</evidence>
<dbReference type="CDD" id="cd03418">
    <property type="entry name" value="GRX_GRXb_1_3_like"/>
    <property type="match status" value="1"/>
</dbReference>
<proteinExistence type="inferred from homology"/>
<accession>A0ABV1SK43</accession>
<dbReference type="NCBIfam" id="TIGR02181">
    <property type="entry name" value="GRX_bact"/>
    <property type="match status" value="1"/>
</dbReference>
<dbReference type="InterPro" id="IPR014025">
    <property type="entry name" value="Glutaredoxin_subgr"/>
</dbReference>
<evidence type="ECO:0000256" key="2">
    <source>
        <dbReference type="ARBA" id="ARBA00007787"/>
    </source>
</evidence>
<keyword evidence="5" id="KW-0963">Cytoplasm</keyword>
<reference evidence="7 8" key="1">
    <citation type="submission" date="2024-06" db="EMBL/GenBank/DDBJ databases">
        <title>Thioclava kandeliae sp. nov. from a rhizosphere soil sample of Kandelia candel in a mangrove.</title>
        <authorList>
            <person name="Mu T."/>
        </authorList>
    </citation>
    <scope>NUCLEOTIDE SEQUENCE [LARGE SCALE GENOMIC DNA]</scope>
    <source>
        <strain evidence="7 8">CPCC 100088</strain>
    </source>
</reference>
<evidence type="ECO:0000313" key="8">
    <source>
        <dbReference type="Proteomes" id="UP001438953"/>
    </source>
</evidence>
<keyword evidence="5" id="KW-0676">Redox-active center</keyword>
<organism evidence="7 8">
    <name type="scientific">Thioclava kandeliae</name>
    <dbReference type="NCBI Taxonomy" id="3070818"/>
    <lineage>
        <taxon>Bacteria</taxon>
        <taxon>Pseudomonadati</taxon>
        <taxon>Pseudomonadota</taxon>
        <taxon>Alphaproteobacteria</taxon>
        <taxon>Rhodobacterales</taxon>
        <taxon>Paracoccaceae</taxon>
        <taxon>Thioclava</taxon>
    </lineage>
</organism>
<dbReference type="PANTHER" id="PTHR45694">
    <property type="entry name" value="GLUTAREDOXIN 2"/>
    <property type="match status" value="1"/>
</dbReference>
<evidence type="ECO:0000256" key="4">
    <source>
        <dbReference type="ARBA" id="ARBA00022982"/>
    </source>
</evidence>
<dbReference type="PANTHER" id="PTHR45694:SF18">
    <property type="entry name" value="GLUTAREDOXIN-1-RELATED"/>
    <property type="match status" value="1"/>
</dbReference>
<protein>
    <recommendedName>
        <fullName evidence="5">Glutaredoxin</fullName>
    </recommendedName>
</protein>
<feature type="domain" description="Glutaredoxin" evidence="6">
    <location>
        <begin position="4"/>
        <end position="63"/>
    </location>
</feature>
<comment type="similarity">
    <text evidence="2 5">Belongs to the glutaredoxin family.</text>
</comment>
<comment type="function">
    <text evidence="1 5">Has a glutathione-disulfide oxidoreductase activity in the presence of NADPH and glutathione reductase. Reduces low molecular weight disulfides and proteins.</text>
</comment>
<evidence type="ECO:0000256" key="3">
    <source>
        <dbReference type="ARBA" id="ARBA00022448"/>
    </source>
</evidence>
<dbReference type="Pfam" id="PF00462">
    <property type="entry name" value="Glutaredoxin"/>
    <property type="match status" value="1"/>
</dbReference>
<evidence type="ECO:0000256" key="1">
    <source>
        <dbReference type="ARBA" id="ARBA00002549"/>
    </source>
</evidence>
<dbReference type="InterPro" id="IPR036249">
    <property type="entry name" value="Thioredoxin-like_sf"/>
</dbReference>
<gene>
    <name evidence="7" type="primary">grxC</name>
    <name evidence="7" type="ORF">VSX56_15940</name>
</gene>
<dbReference type="SUPFAM" id="SSF52833">
    <property type="entry name" value="Thioredoxin-like"/>
    <property type="match status" value="1"/>
</dbReference>
<dbReference type="Gene3D" id="3.40.30.10">
    <property type="entry name" value="Glutaredoxin"/>
    <property type="match status" value="1"/>
</dbReference>
<dbReference type="InterPro" id="IPR002109">
    <property type="entry name" value="Glutaredoxin"/>
</dbReference>
<dbReference type="Proteomes" id="UP001438953">
    <property type="component" value="Unassembled WGS sequence"/>
</dbReference>
<keyword evidence="4 5" id="KW-0249">Electron transport</keyword>
<comment type="caution">
    <text evidence="7">The sequence shown here is derived from an EMBL/GenBank/DDBJ whole genome shotgun (WGS) entry which is preliminary data.</text>
</comment>
<dbReference type="PRINTS" id="PR00160">
    <property type="entry name" value="GLUTAREDOXIN"/>
</dbReference>
<evidence type="ECO:0000256" key="5">
    <source>
        <dbReference type="RuleBase" id="RU364065"/>
    </source>
</evidence>
<name>A0ABV1SK43_9RHOB</name>
<evidence type="ECO:0000313" key="7">
    <source>
        <dbReference type="EMBL" id="MER5173262.1"/>
    </source>
</evidence>
<dbReference type="RefSeq" id="WP_350938572.1">
    <property type="nucleotide sequence ID" value="NZ_JAYWLC010000017.1"/>
</dbReference>
<dbReference type="InterPro" id="IPR011900">
    <property type="entry name" value="GRX_bact"/>
</dbReference>